<reference evidence="1 2" key="1">
    <citation type="submission" date="2023-08" db="EMBL/GenBank/DDBJ databases">
        <title>Functional and genomic diversity of the sorghum phyllosphere microbiome.</title>
        <authorList>
            <person name="Shade A."/>
        </authorList>
    </citation>
    <scope>NUCLEOTIDE SEQUENCE [LARGE SCALE GENOMIC DNA]</scope>
    <source>
        <strain evidence="1 2">SORGH_AS_0919</strain>
    </source>
</reference>
<accession>A0ABU1I1Q9</accession>
<dbReference type="InterPro" id="IPR036291">
    <property type="entry name" value="NAD(P)-bd_dom_sf"/>
</dbReference>
<keyword evidence="2" id="KW-1185">Reference proteome</keyword>
<dbReference type="Gene3D" id="3.40.50.10860">
    <property type="entry name" value="Leucine Dehydrogenase, chain A, domain 1"/>
    <property type="match status" value="1"/>
</dbReference>
<protein>
    <submittedName>
        <fullName evidence="1">Shikimate 5-dehydrogenase</fullName>
    </submittedName>
</protein>
<gene>
    <name evidence="1" type="ORF">QE367_002038</name>
</gene>
<dbReference type="RefSeq" id="WP_023953582.1">
    <property type="nucleotide sequence ID" value="NZ_JAVIZA010000001.1"/>
</dbReference>
<organism evidence="1 2">
    <name type="scientific">Microbacterium paludicola</name>
    <dbReference type="NCBI Taxonomy" id="300019"/>
    <lineage>
        <taxon>Bacteria</taxon>
        <taxon>Bacillati</taxon>
        <taxon>Actinomycetota</taxon>
        <taxon>Actinomycetes</taxon>
        <taxon>Micrococcales</taxon>
        <taxon>Microbacteriaceae</taxon>
        <taxon>Microbacterium</taxon>
    </lineage>
</organism>
<sequence>MSIIQTMNAAELRPAQTPTLYFIGVTTGRSSIQQVFPRWADELGLDGAVLQGIDLPLHAPREDYRRVVEFIANDPLSLGALVTTHKIDLYAACADMFDEIDPFARLMGETSCISKRGGRLICHAKDPISSGLALDAFLPRGYWDGSGADALCMGAGGSTIAISWYLSRRESGADRPRRIIVTNRSAQRLDHIRAIHAELDTDTVFEYVLTPTPEDNDRVLAGLAPRSLVVNATGLGKDAPGSPLTAAGVFPEHGVAWDLNYRGDLVFLDQARAQEQSRALQVEDGWIYFVHGWTQVIAEVFDVDIPTSGASFDRLGELAGSTR</sequence>
<dbReference type="SUPFAM" id="SSF51735">
    <property type="entry name" value="NAD(P)-binding Rossmann-fold domains"/>
    <property type="match status" value="1"/>
</dbReference>
<evidence type="ECO:0000313" key="2">
    <source>
        <dbReference type="Proteomes" id="UP001260188"/>
    </source>
</evidence>
<dbReference type="EMBL" id="JAVIZA010000001">
    <property type="protein sequence ID" value="MDR6167834.1"/>
    <property type="molecule type" value="Genomic_DNA"/>
</dbReference>
<dbReference type="Proteomes" id="UP001260188">
    <property type="component" value="Unassembled WGS sequence"/>
</dbReference>
<dbReference type="Gene3D" id="3.40.50.720">
    <property type="entry name" value="NAD(P)-binding Rossmann-like Domain"/>
    <property type="match status" value="1"/>
</dbReference>
<proteinExistence type="predicted"/>
<evidence type="ECO:0000313" key="1">
    <source>
        <dbReference type="EMBL" id="MDR6167834.1"/>
    </source>
</evidence>
<comment type="caution">
    <text evidence="1">The sequence shown here is derived from an EMBL/GenBank/DDBJ whole genome shotgun (WGS) entry which is preliminary data.</text>
</comment>
<name>A0ABU1I1Q9_9MICO</name>